<reference evidence="2" key="1">
    <citation type="submission" date="2021-01" db="EMBL/GenBank/DDBJ databases">
        <title>Caligus Genome Assembly.</title>
        <authorList>
            <person name="Gallardo-Escarate C."/>
        </authorList>
    </citation>
    <scope>NUCLEOTIDE SEQUENCE [LARGE SCALE GENOMIC DNA]</scope>
</reference>
<accession>A0A7T8H2K4</accession>
<gene>
    <name evidence="1" type="ORF">FKW44_016732</name>
</gene>
<dbReference type="EMBL" id="CP045900">
    <property type="protein sequence ID" value="QQP42157.1"/>
    <property type="molecule type" value="Genomic_DNA"/>
</dbReference>
<organism evidence="1 2">
    <name type="scientific">Caligus rogercresseyi</name>
    <name type="common">Sea louse</name>
    <dbReference type="NCBI Taxonomy" id="217165"/>
    <lineage>
        <taxon>Eukaryota</taxon>
        <taxon>Metazoa</taxon>
        <taxon>Ecdysozoa</taxon>
        <taxon>Arthropoda</taxon>
        <taxon>Crustacea</taxon>
        <taxon>Multicrustacea</taxon>
        <taxon>Hexanauplia</taxon>
        <taxon>Copepoda</taxon>
        <taxon>Siphonostomatoida</taxon>
        <taxon>Caligidae</taxon>
        <taxon>Caligus</taxon>
    </lineage>
</organism>
<evidence type="ECO:0000313" key="2">
    <source>
        <dbReference type="Proteomes" id="UP000595437"/>
    </source>
</evidence>
<proteinExistence type="predicted"/>
<sequence length="67" mass="7505">MINDDPSVPCRPLRLLLVGRPERDITSVLTTLWILESCHHLGSGQSCRGNRWIMPLGGPGTVWRLLL</sequence>
<protein>
    <submittedName>
        <fullName evidence="1">Uncharacterized protein</fullName>
    </submittedName>
</protein>
<evidence type="ECO:0000313" key="1">
    <source>
        <dbReference type="EMBL" id="QQP42157.1"/>
    </source>
</evidence>
<keyword evidence="2" id="KW-1185">Reference proteome</keyword>
<name>A0A7T8H2K4_CALRO</name>
<dbReference type="AlphaFoldDB" id="A0A7T8H2K4"/>
<dbReference type="Proteomes" id="UP000595437">
    <property type="component" value="Chromosome 11"/>
</dbReference>